<evidence type="ECO:0000313" key="2">
    <source>
        <dbReference type="EMBL" id="MBJ7598429.1"/>
    </source>
</evidence>
<reference evidence="2" key="1">
    <citation type="submission" date="2020-10" db="EMBL/GenBank/DDBJ databases">
        <title>Ca. Dormibacterota MAGs.</title>
        <authorList>
            <person name="Montgomery K."/>
        </authorList>
    </citation>
    <scope>NUCLEOTIDE SEQUENCE [LARGE SCALE GENOMIC DNA]</scope>
    <source>
        <strain evidence="2">SC8812_S17_10</strain>
    </source>
</reference>
<dbReference type="Pfam" id="PF13263">
    <property type="entry name" value="PHP_C"/>
    <property type="match status" value="1"/>
</dbReference>
<proteinExistence type="predicted"/>
<dbReference type="PANTHER" id="PTHR42924:SF3">
    <property type="entry name" value="POLYMERASE_HISTIDINOL PHOSPHATASE N-TERMINAL DOMAIN-CONTAINING PROTEIN"/>
    <property type="match status" value="1"/>
</dbReference>
<evidence type="ECO:0000259" key="1">
    <source>
        <dbReference type="SMART" id="SM00481"/>
    </source>
</evidence>
<comment type="caution">
    <text evidence="2">The sequence shown here is derived from an EMBL/GenBank/DDBJ whole genome shotgun (WGS) entry which is preliminary data.</text>
</comment>
<dbReference type="InterPro" id="IPR004013">
    <property type="entry name" value="PHP_dom"/>
</dbReference>
<dbReference type="RefSeq" id="WP_338201419.1">
    <property type="nucleotide sequence ID" value="NZ_JAEKNR010000108.1"/>
</dbReference>
<dbReference type="InterPro" id="IPR016195">
    <property type="entry name" value="Pol/histidinol_Pase-like"/>
</dbReference>
<name>A0A934N993_9BACT</name>
<accession>A0A934N993</accession>
<dbReference type="SMART" id="SM00481">
    <property type="entry name" value="POLIIIAc"/>
    <property type="match status" value="1"/>
</dbReference>
<dbReference type="Proteomes" id="UP000612893">
    <property type="component" value="Unassembled WGS sequence"/>
</dbReference>
<dbReference type="Gene3D" id="3.20.20.140">
    <property type="entry name" value="Metal-dependent hydrolases"/>
    <property type="match status" value="1"/>
</dbReference>
<dbReference type="Pfam" id="PF02811">
    <property type="entry name" value="PHP"/>
    <property type="match status" value="1"/>
</dbReference>
<dbReference type="PANTHER" id="PTHR42924">
    <property type="entry name" value="EXONUCLEASE"/>
    <property type="match status" value="1"/>
</dbReference>
<feature type="domain" description="Polymerase/histidinol phosphatase N-terminal" evidence="1">
    <location>
        <begin position="6"/>
        <end position="71"/>
    </location>
</feature>
<gene>
    <name evidence="2" type="ORF">JF922_10135</name>
</gene>
<evidence type="ECO:0000313" key="3">
    <source>
        <dbReference type="Proteomes" id="UP000612893"/>
    </source>
</evidence>
<sequence length="236" mass="25226">MILSRADLHIHTSCSDGAASPVQIAATLVRSKLAVASVTDHDTVEGSLRVREALRGEGPEIIVGAEVTTADGHLLAVFIERDVPSGLGARETVELIHEQGGLAIGPHPYFPWCSLGELAGRLPLDAIETANGTPLGELANRRAARRLGRPGRALVGGSDAHVVEAVGHVQTLFPGRTGADLRHAIESGHTRPVFHWKRHLEVAPIHLARVVRLTLRGFLRSATGRKQTITEDLGVR</sequence>
<dbReference type="AlphaFoldDB" id="A0A934N993"/>
<dbReference type="InterPro" id="IPR003141">
    <property type="entry name" value="Pol/His_phosphatase_N"/>
</dbReference>
<dbReference type="InterPro" id="IPR052018">
    <property type="entry name" value="PHP_domain"/>
</dbReference>
<dbReference type="SUPFAM" id="SSF89550">
    <property type="entry name" value="PHP domain-like"/>
    <property type="match status" value="1"/>
</dbReference>
<keyword evidence="3" id="KW-1185">Reference proteome</keyword>
<protein>
    <submittedName>
        <fullName evidence="2">Phosphotransferase</fullName>
    </submittedName>
</protein>
<dbReference type="EMBL" id="JAEKNR010000108">
    <property type="protein sequence ID" value="MBJ7598429.1"/>
    <property type="molecule type" value="Genomic_DNA"/>
</dbReference>
<organism evidence="2 3">
    <name type="scientific">Candidatus Nephthysia bennettiae</name>
    <dbReference type="NCBI Taxonomy" id="3127016"/>
    <lineage>
        <taxon>Bacteria</taxon>
        <taxon>Bacillati</taxon>
        <taxon>Candidatus Dormiibacterota</taxon>
        <taxon>Candidatus Dormibacteria</taxon>
        <taxon>Candidatus Dormibacterales</taxon>
        <taxon>Candidatus Dormibacteraceae</taxon>
        <taxon>Candidatus Nephthysia</taxon>
    </lineage>
</organism>